<dbReference type="InterPro" id="IPR022791">
    <property type="entry name" value="L-PG_synthase/AglD"/>
</dbReference>
<keyword evidence="4 6" id="KW-1133">Transmembrane helix</keyword>
<dbReference type="PANTHER" id="PTHR40277:SF1">
    <property type="entry name" value="BLL5419 PROTEIN"/>
    <property type="match status" value="1"/>
</dbReference>
<evidence type="ECO:0000256" key="4">
    <source>
        <dbReference type="ARBA" id="ARBA00022989"/>
    </source>
</evidence>
<dbReference type="AlphaFoldDB" id="A0A0P6X674"/>
<evidence type="ECO:0000256" key="6">
    <source>
        <dbReference type="SAM" id="Phobius"/>
    </source>
</evidence>
<evidence type="ECO:0000313" key="7">
    <source>
        <dbReference type="EMBL" id="KPL78536.1"/>
    </source>
</evidence>
<dbReference type="Pfam" id="PF03706">
    <property type="entry name" value="LPG_synthase_TM"/>
    <property type="match status" value="1"/>
</dbReference>
<accession>A0A0P6X674</accession>
<evidence type="ECO:0000256" key="3">
    <source>
        <dbReference type="ARBA" id="ARBA00022692"/>
    </source>
</evidence>
<keyword evidence="3 6" id="KW-0812">Transmembrane</keyword>
<keyword evidence="5 6" id="KW-0472">Membrane</keyword>
<proteinExistence type="predicted"/>
<evidence type="ECO:0000256" key="5">
    <source>
        <dbReference type="ARBA" id="ARBA00023136"/>
    </source>
</evidence>
<dbReference type="PANTHER" id="PTHR40277">
    <property type="entry name" value="BLL5419 PROTEIN"/>
    <property type="match status" value="1"/>
</dbReference>
<organism evidence="7 8">
    <name type="scientific">Bellilinea caldifistulae</name>
    <dbReference type="NCBI Taxonomy" id="360411"/>
    <lineage>
        <taxon>Bacteria</taxon>
        <taxon>Bacillati</taxon>
        <taxon>Chloroflexota</taxon>
        <taxon>Anaerolineae</taxon>
        <taxon>Anaerolineales</taxon>
        <taxon>Anaerolineaceae</taxon>
        <taxon>Bellilinea</taxon>
    </lineage>
</organism>
<keyword evidence="8" id="KW-1185">Reference proteome</keyword>
<feature type="transmembrane region" description="Helical" evidence="6">
    <location>
        <begin position="43"/>
        <end position="64"/>
    </location>
</feature>
<evidence type="ECO:0000256" key="2">
    <source>
        <dbReference type="ARBA" id="ARBA00022475"/>
    </source>
</evidence>
<keyword evidence="2" id="KW-1003">Cell membrane</keyword>
<evidence type="ECO:0008006" key="9">
    <source>
        <dbReference type="Google" id="ProtNLM"/>
    </source>
</evidence>
<gene>
    <name evidence="7" type="ORF">AC812_00870</name>
</gene>
<dbReference type="RefSeq" id="WP_061918047.1">
    <property type="nucleotide sequence ID" value="NZ_DF967971.1"/>
</dbReference>
<dbReference type="OrthoDB" id="166534at2"/>
<comment type="subcellular location">
    <subcellularLocation>
        <location evidence="1">Cell membrane</location>
        <topology evidence="1">Multi-pass membrane protein</topology>
    </subcellularLocation>
</comment>
<evidence type="ECO:0000313" key="8">
    <source>
        <dbReference type="Proteomes" id="UP000050514"/>
    </source>
</evidence>
<comment type="caution">
    <text evidence="7">The sequence shown here is derived from an EMBL/GenBank/DDBJ whole genome shotgun (WGS) entry which is preliminary data.</text>
</comment>
<name>A0A0P6X674_9CHLR</name>
<dbReference type="STRING" id="360411.AC812_00870"/>
<reference evidence="7 8" key="1">
    <citation type="submission" date="2015-07" db="EMBL/GenBank/DDBJ databases">
        <title>Draft genome of Bellilinea caldifistulae DSM 17877.</title>
        <authorList>
            <person name="Hemp J."/>
            <person name="Ward L.M."/>
            <person name="Pace L.A."/>
            <person name="Fischer W.W."/>
        </authorList>
    </citation>
    <scope>NUCLEOTIDE SEQUENCE [LARGE SCALE GENOMIC DNA]</scope>
    <source>
        <strain evidence="7 8">GOMI-1</strain>
    </source>
</reference>
<evidence type="ECO:0000256" key="1">
    <source>
        <dbReference type="ARBA" id="ARBA00004651"/>
    </source>
</evidence>
<protein>
    <recommendedName>
        <fullName evidence="9">Flippase-like domain-containing protein</fullName>
    </recommendedName>
</protein>
<dbReference type="Proteomes" id="UP000050514">
    <property type="component" value="Unassembled WGS sequence"/>
</dbReference>
<feature type="transmembrane region" description="Helical" evidence="6">
    <location>
        <begin position="132"/>
        <end position="151"/>
    </location>
</feature>
<dbReference type="EMBL" id="LGHJ01000004">
    <property type="protein sequence ID" value="KPL78536.1"/>
    <property type="molecule type" value="Genomic_DNA"/>
</dbReference>
<sequence length="210" mass="22883">MKSKTSVSKWIWVILLASIPLLVWSLGSTPLNEIVQVFSRLHLAQVMILAGVNILVFLLIALRWEIILRAMGMKVPLNKLVSYRLTSFGVSYFTPGPQFGGEPAQVAFLTRHHPVQTPAAISSVYLDKLLELLVNILVIFGGLFLTLNAGFGSHILQPKWLGPGFAGGCGSHDSSGCLEKPLISYQVAGRKEWSPPFKPAMDAENQSTAG</sequence>
<dbReference type="GO" id="GO:0005886">
    <property type="term" value="C:plasma membrane"/>
    <property type="evidence" value="ECO:0007669"/>
    <property type="project" value="UniProtKB-SubCell"/>
</dbReference>